<evidence type="ECO:0000313" key="1">
    <source>
        <dbReference type="EMBL" id="KAK0741207.1"/>
    </source>
</evidence>
<organism evidence="1 2">
    <name type="scientific">Schizothecium vesticola</name>
    <dbReference type="NCBI Taxonomy" id="314040"/>
    <lineage>
        <taxon>Eukaryota</taxon>
        <taxon>Fungi</taxon>
        <taxon>Dikarya</taxon>
        <taxon>Ascomycota</taxon>
        <taxon>Pezizomycotina</taxon>
        <taxon>Sordariomycetes</taxon>
        <taxon>Sordariomycetidae</taxon>
        <taxon>Sordariales</taxon>
        <taxon>Schizotheciaceae</taxon>
        <taxon>Schizothecium</taxon>
    </lineage>
</organism>
<proteinExistence type="predicted"/>
<protein>
    <submittedName>
        <fullName evidence="1">Uncharacterized protein</fullName>
    </submittedName>
</protein>
<reference evidence="1" key="1">
    <citation type="submission" date="2023-06" db="EMBL/GenBank/DDBJ databases">
        <title>Genome-scale phylogeny and comparative genomics of the fungal order Sordariales.</title>
        <authorList>
            <consortium name="Lawrence Berkeley National Laboratory"/>
            <person name="Hensen N."/>
            <person name="Bonometti L."/>
            <person name="Westerberg I."/>
            <person name="Brannstrom I.O."/>
            <person name="Guillou S."/>
            <person name="Cros-Aarteil S."/>
            <person name="Calhoun S."/>
            <person name="Haridas S."/>
            <person name="Kuo A."/>
            <person name="Mondo S."/>
            <person name="Pangilinan J."/>
            <person name="Riley R."/>
            <person name="LaButti K."/>
            <person name="Andreopoulos B."/>
            <person name="Lipzen A."/>
            <person name="Chen C."/>
            <person name="Yanf M."/>
            <person name="Daum C."/>
            <person name="Ng V."/>
            <person name="Clum A."/>
            <person name="Steindorff A."/>
            <person name="Ohm R."/>
            <person name="Martin F."/>
            <person name="Silar P."/>
            <person name="Natvig D."/>
            <person name="Lalanne C."/>
            <person name="Gautier V."/>
            <person name="Ament-velasquez S.L."/>
            <person name="Kruys A."/>
            <person name="Hutchinson M.I."/>
            <person name="Powell A.J."/>
            <person name="Barry K."/>
            <person name="Miller A.N."/>
            <person name="Grigoriev I.V."/>
            <person name="Debuchy R."/>
            <person name="Gladieux P."/>
            <person name="Thoren M.H."/>
            <person name="Johannesson H."/>
        </authorList>
    </citation>
    <scope>NUCLEOTIDE SEQUENCE</scope>
    <source>
        <strain evidence="1">SMH3187-1</strain>
    </source>
</reference>
<sequence length="222" mass="25201">MRVLAYSSIRKKWEPTRFRYNLFAVAGRSLEAAWTIPIEELEVDSYLLLIFNGYFILGQELGINTAPIVNLGKGSRRTCHLPRWLLLYLAFSPPWRTRLPQSNRASTSPSTSPSTRRLLHSKRRLILGCCLLLLPPALPMDLPARQRRPPPCSSLPFLRRTHLPKALWWREVVGTIHAPKMADLPSSTMGLALHLSFPVWSFGFLNNLLLTKSTTMLAISTD</sequence>
<dbReference type="EMBL" id="JAUKUD010000006">
    <property type="protein sequence ID" value="KAK0741207.1"/>
    <property type="molecule type" value="Genomic_DNA"/>
</dbReference>
<evidence type="ECO:0000313" key="2">
    <source>
        <dbReference type="Proteomes" id="UP001172155"/>
    </source>
</evidence>
<dbReference type="Proteomes" id="UP001172155">
    <property type="component" value="Unassembled WGS sequence"/>
</dbReference>
<keyword evidence="2" id="KW-1185">Reference proteome</keyword>
<comment type="caution">
    <text evidence="1">The sequence shown here is derived from an EMBL/GenBank/DDBJ whole genome shotgun (WGS) entry which is preliminary data.</text>
</comment>
<gene>
    <name evidence="1" type="ORF">B0T18DRAFT_226685</name>
</gene>
<dbReference type="AlphaFoldDB" id="A0AA40EKV2"/>
<accession>A0AA40EKV2</accession>
<name>A0AA40EKV2_9PEZI</name>